<dbReference type="Gene3D" id="3.20.20.30">
    <property type="entry name" value="Luciferase-like domain"/>
    <property type="match status" value="1"/>
</dbReference>
<dbReference type="AlphaFoldDB" id="A0A378V025"/>
<sequence length="121" mass="13931">MRVQRAVFYHNVVEGALDFDLPDTLAHRAAAYRDEVYLNYQPAAARHLELHRGHLTRVRDDERRFIDADLVRTTSFTGTPSELRTMLARLGAVGCTEFAIQIVAGFEDEIDRWAELFELDH</sequence>
<evidence type="ECO:0000313" key="2">
    <source>
        <dbReference type="Proteomes" id="UP000255389"/>
    </source>
</evidence>
<proteinExistence type="predicted"/>
<dbReference type="GO" id="GO:0016705">
    <property type="term" value="F:oxidoreductase activity, acting on paired donors, with incorporation or reduction of molecular oxygen"/>
    <property type="evidence" value="ECO:0007669"/>
    <property type="project" value="InterPro"/>
</dbReference>
<protein>
    <submittedName>
        <fullName evidence="1">Uncharacterized protein</fullName>
    </submittedName>
</protein>
<dbReference type="RefSeq" id="WP_131722224.1">
    <property type="nucleotide sequence ID" value="NZ_CP110127.1"/>
</dbReference>
<gene>
    <name evidence="1" type="ORF">NCTC1542_05239</name>
</gene>
<dbReference type="GeneID" id="93410827"/>
<dbReference type="InterPro" id="IPR036661">
    <property type="entry name" value="Luciferase-like_sf"/>
</dbReference>
<evidence type="ECO:0000313" key="1">
    <source>
        <dbReference type="EMBL" id="SUA03753.1"/>
    </source>
</evidence>
<accession>A0A378V025</accession>
<dbReference type="SUPFAM" id="SSF51679">
    <property type="entry name" value="Bacterial luciferase-like"/>
    <property type="match status" value="1"/>
</dbReference>
<dbReference type="EMBL" id="UGQY01000004">
    <property type="protein sequence ID" value="SUA03753.1"/>
    <property type="molecule type" value="Genomic_DNA"/>
</dbReference>
<reference evidence="1 2" key="1">
    <citation type="submission" date="2018-06" db="EMBL/GenBank/DDBJ databases">
        <authorList>
            <consortium name="Pathogen Informatics"/>
            <person name="Doyle S."/>
        </authorList>
    </citation>
    <scope>NUCLEOTIDE SEQUENCE [LARGE SCALE GENOMIC DNA]</scope>
    <source>
        <strain evidence="1 2">NCTC1542</strain>
    </source>
</reference>
<organism evidence="1 2">
    <name type="scientific">Mycolicibacterium fortuitum</name>
    <name type="common">Mycobacterium fortuitum</name>
    <dbReference type="NCBI Taxonomy" id="1766"/>
    <lineage>
        <taxon>Bacteria</taxon>
        <taxon>Bacillati</taxon>
        <taxon>Actinomycetota</taxon>
        <taxon>Actinomycetes</taxon>
        <taxon>Mycobacteriales</taxon>
        <taxon>Mycobacteriaceae</taxon>
        <taxon>Mycolicibacterium</taxon>
    </lineage>
</organism>
<dbReference type="Proteomes" id="UP000255389">
    <property type="component" value="Unassembled WGS sequence"/>
</dbReference>
<name>A0A378V025_MYCFO</name>